<reference evidence="3" key="1">
    <citation type="submission" date="2016-10" db="EMBL/GenBank/DDBJ databases">
        <authorList>
            <person name="Varghese N."/>
            <person name="Submissions S."/>
        </authorList>
    </citation>
    <scope>NUCLEOTIDE SEQUENCE [LARGE SCALE GENOMIC DNA]</scope>
    <source>
        <strain evidence="3">DSM 13327</strain>
    </source>
</reference>
<dbReference type="AlphaFoldDB" id="A0A1I4N0Q6"/>
<dbReference type="Proteomes" id="UP000199520">
    <property type="component" value="Unassembled WGS sequence"/>
</dbReference>
<feature type="domain" description="DUF2460" evidence="1">
    <location>
        <begin position="10"/>
        <end position="190"/>
    </location>
</feature>
<proteinExistence type="predicted"/>
<evidence type="ECO:0000313" key="3">
    <source>
        <dbReference type="Proteomes" id="UP000199520"/>
    </source>
</evidence>
<evidence type="ECO:0000313" key="2">
    <source>
        <dbReference type="EMBL" id="SFM09058.1"/>
    </source>
</evidence>
<evidence type="ECO:0000259" key="1">
    <source>
        <dbReference type="Pfam" id="PF09343"/>
    </source>
</evidence>
<keyword evidence="3" id="KW-1185">Reference proteome</keyword>
<sequence length="192" mass="21669">MSLAIFPALPTMAWNSEKRQIWDVTVQKSGSGRRKTLCQQAYPAWELQCSYTALSDSDIKKAAGFFGMVKGMHTPFLWRDPEDYKETNVRIGTGNGVTKEFQLLRNFGGYMVEPITDPIVETITVFNNGNKAVITPLTDGWVQFASPPSTGAVLTASFEYYWRVAFDDDGLSWANFWYGYYSLKTIKLVSAR</sequence>
<dbReference type="Pfam" id="PF09343">
    <property type="entry name" value="DUF2460"/>
    <property type="match status" value="1"/>
</dbReference>
<dbReference type="STRING" id="1123291.SAMN04490355_104014"/>
<protein>
    <submittedName>
        <fullName evidence="2">TIGR02217 family protein</fullName>
    </submittedName>
</protein>
<accession>A0A1I4N0Q6</accession>
<gene>
    <name evidence="2" type="ORF">SAMN04490355_104014</name>
</gene>
<dbReference type="OrthoDB" id="1625510at2"/>
<name>A0A1I4N0Q6_9FIRM</name>
<organism evidence="2 3">
    <name type="scientific">Pelosinus propionicus DSM 13327</name>
    <dbReference type="NCBI Taxonomy" id="1123291"/>
    <lineage>
        <taxon>Bacteria</taxon>
        <taxon>Bacillati</taxon>
        <taxon>Bacillota</taxon>
        <taxon>Negativicutes</taxon>
        <taxon>Selenomonadales</taxon>
        <taxon>Sporomusaceae</taxon>
        <taxon>Pelosinus</taxon>
    </lineage>
</organism>
<dbReference type="RefSeq" id="WP_090940769.1">
    <property type="nucleotide sequence ID" value="NZ_FOTS01000040.1"/>
</dbReference>
<dbReference type="EMBL" id="FOTS01000040">
    <property type="protein sequence ID" value="SFM09058.1"/>
    <property type="molecule type" value="Genomic_DNA"/>
</dbReference>
<dbReference type="InterPro" id="IPR011740">
    <property type="entry name" value="DUF2460"/>
</dbReference>